<proteinExistence type="inferred from homology"/>
<evidence type="ECO:0000256" key="6">
    <source>
        <dbReference type="ARBA" id="ARBA00022692"/>
    </source>
</evidence>
<sequence>MYRCVTVKLATFIPTDQKLLVWDLKPITGWDGNGTMKLGPTISSSRASAAYMVRYKSPPFRSCSYSNFRSYSRISSLVKPPRLPSYFPMESELKDLNSKPAKPVPDDGSGEPAHDDASGKDDRPLLKPDLAPQVSTEELQELEKKCAAYVRRDAYGTMGRGELTVKEKVLLGLALVTLVPIRVVLAMTILVIYYLICRICTLFSVPNRDEEQEDYAHMGGWRRAVIVQCGRSLSRLMLFVLGFYWINETYRIPSDAQPNPTTDCKDESEEEGTERPGAIISNHVSYLDILYHMSSSFPSFVAKRSVAKLPLVGLISKCLGCVYVQRESKSSDFKGVSGVVTERVKEAHQNNSAPPMMLFPEGTTTNGDFLLPFKTGAFLAKAPVLPVILRYPYERFSPAWDSISGVRHVIFLFCQFVNHIEVTRLPVYYPSQQEKDDPKLYATNVRRLMASEGKMTQSDIGLAEKRVYHAALNGNNSRPSVLHQKDD</sequence>
<keyword evidence="10" id="KW-0594">Phospholipid biosynthesis</keyword>
<feature type="transmembrane region" description="Helical" evidence="14">
    <location>
        <begin position="169"/>
        <end position="196"/>
    </location>
</feature>
<keyword evidence="11" id="KW-1208">Phospholipid metabolism</keyword>
<dbReference type="PANTHER" id="PTHR23063:SF54">
    <property type="entry name" value="LYSOPHOSPHOLIPID ACYLTRANSFERASE LPEAT1"/>
    <property type="match status" value="1"/>
</dbReference>
<keyword evidence="12 16" id="KW-0012">Acyltransferase</keyword>
<protein>
    <submittedName>
        <fullName evidence="16">Phospholipid/glycerol acyltransferase family protein</fullName>
    </submittedName>
</protein>
<keyword evidence="9 14" id="KW-0472">Membrane</keyword>
<gene>
    <name evidence="16" type="ORF">Prudu_003338</name>
</gene>
<keyword evidence="8" id="KW-0443">Lipid metabolism</keyword>
<comment type="similarity">
    <text evidence="3">Belongs to the 1-acyl-sn-glycerol-3-phosphate acyltransferase family.</text>
</comment>
<dbReference type="GO" id="GO:0008374">
    <property type="term" value="F:O-acyltransferase activity"/>
    <property type="evidence" value="ECO:0007669"/>
    <property type="project" value="InterPro"/>
</dbReference>
<evidence type="ECO:0000256" key="9">
    <source>
        <dbReference type="ARBA" id="ARBA00023136"/>
    </source>
</evidence>
<dbReference type="GO" id="GO:0008654">
    <property type="term" value="P:phospholipid biosynthetic process"/>
    <property type="evidence" value="ECO:0007669"/>
    <property type="project" value="UniProtKB-KW"/>
</dbReference>
<comment type="pathway">
    <text evidence="2">Lipid metabolism.</text>
</comment>
<evidence type="ECO:0000259" key="15">
    <source>
        <dbReference type="SMART" id="SM00563"/>
    </source>
</evidence>
<feature type="domain" description="Phospholipid/glycerol acyltransferase" evidence="15">
    <location>
        <begin position="277"/>
        <end position="392"/>
    </location>
</feature>
<comment type="subcellular location">
    <subcellularLocation>
        <location evidence="1">Membrane</location>
    </subcellularLocation>
</comment>
<dbReference type="GO" id="GO:0071618">
    <property type="term" value="F:lysophosphatidylethanolamine acyltransferase activity"/>
    <property type="evidence" value="ECO:0007669"/>
    <property type="project" value="TreeGrafter"/>
</dbReference>
<evidence type="ECO:0000256" key="2">
    <source>
        <dbReference type="ARBA" id="ARBA00005189"/>
    </source>
</evidence>
<evidence type="ECO:0000256" key="10">
    <source>
        <dbReference type="ARBA" id="ARBA00023209"/>
    </source>
</evidence>
<dbReference type="SMART" id="SM00563">
    <property type="entry name" value="PlsC"/>
    <property type="match status" value="1"/>
</dbReference>
<dbReference type="GO" id="GO:0016020">
    <property type="term" value="C:membrane"/>
    <property type="evidence" value="ECO:0007669"/>
    <property type="project" value="UniProtKB-SubCell"/>
</dbReference>
<reference evidence="16" key="1">
    <citation type="journal article" date="2019" name="Science">
        <title>Mutation of a bHLH transcription factor allowed almond domestication.</title>
        <authorList>
            <person name="Sanchez-Perez R."/>
            <person name="Pavan S."/>
            <person name="Mazzeo R."/>
            <person name="Moldovan C."/>
            <person name="Aiese Cigliano R."/>
            <person name="Del Cueto J."/>
            <person name="Ricciardi F."/>
            <person name="Lotti C."/>
            <person name="Ricciardi L."/>
            <person name="Dicenta F."/>
            <person name="Lopez-Marques R.L."/>
            <person name="Lindberg Moller B."/>
        </authorList>
    </citation>
    <scope>NUCLEOTIDE SEQUENCE</scope>
</reference>
<evidence type="ECO:0000313" key="16">
    <source>
        <dbReference type="EMBL" id="BBG94936.1"/>
    </source>
</evidence>
<name>A0A4Y1QSV2_PRUDU</name>
<dbReference type="InterPro" id="IPR002123">
    <property type="entry name" value="Plipid/glycerol_acylTrfase"/>
</dbReference>
<dbReference type="InterPro" id="IPR045252">
    <property type="entry name" value="LPCAT1-like"/>
</dbReference>
<keyword evidence="6 14" id="KW-0812">Transmembrane</keyword>
<dbReference type="PANTHER" id="PTHR23063">
    <property type="entry name" value="PHOSPHOLIPID ACYLTRANSFERASE"/>
    <property type="match status" value="1"/>
</dbReference>
<accession>A0A4Y1QSV2</accession>
<dbReference type="AlphaFoldDB" id="A0A4Y1QSV2"/>
<evidence type="ECO:0000256" key="4">
    <source>
        <dbReference type="ARBA" id="ARBA00022516"/>
    </source>
</evidence>
<evidence type="ECO:0000256" key="8">
    <source>
        <dbReference type="ARBA" id="ARBA00023098"/>
    </source>
</evidence>
<evidence type="ECO:0000256" key="11">
    <source>
        <dbReference type="ARBA" id="ARBA00023264"/>
    </source>
</evidence>
<dbReference type="CDD" id="cd07991">
    <property type="entry name" value="LPLAT_LPCAT1-like"/>
    <property type="match status" value="1"/>
</dbReference>
<keyword evidence="7 14" id="KW-1133">Transmembrane helix</keyword>
<keyword evidence="5 16" id="KW-0808">Transferase</keyword>
<organism evidence="16">
    <name type="scientific">Prunus dulcis</name>
    <name type="common">Almond</name>
    <name type="synonym">Amygdalus dulcis</name>
    <dbReference type="NCBI Taxonomy" id="3755"/>
    <lineage>
        <taxon>Eukaryota</taxon>
        <taxon>Viridiplantae</taxon>
        <taxon>Streptophyta</taxon>
        <taxon>Embryophyta</taxon>
        <taxon>Tracheophyta</taxon>
        <taxon>Spermatophyta</taxon>
        <taxon>Magnoliopsida</taxon>
        <taxon>eudicotyledons</taxon>
        <taxon>Gunneridae</taxon>
        <taxon>Pentapetalae</taxon>
        <taxon>rosids</taxon>
        <taxon>fabids</taxon>
        <taxon>Rosales</taxon>
        <taxon>Rosaceae</taxon>
        <taxon>Amygdaloideae</taxon>
        <taxon>Amygdaleae</taxon>
        <taxon>Prunus</taxon>
    </lineage>
</organism>
<evidence type="ECO:0000256" key="13">
    <source>
        <dbReference type="SAM" id="MobiDB-lite"/>
    </source>
</evidence>
<dbReference type="Pfam" id="PF01553">
    <property type="entry name" value="Acyltransferase"/>
    <property type="match status" value="1"/>
</dbReference>
<feature type="region of interest" description="Disordered" evidence="13">
    <location>
        <begin position="97"/>
        <end position="130"/>
    </location>
</feature>
<feature type="region of interest" description="Disordered" evidence="13">
    <location>
        <begin position="256"/>
        <end position="275"/>
    </location>
</feature>
<evidence type="ECO:0000256" key="12">
    <source>
        <dbReference type="ARBA" id="ARBA00023315"/>
    </source>
</evidence>
<evidence type="ECO:0000256" key="5">
    <source>
        <dbReference type="ARBA" id="ARBA00022679"/>
    </source>
</evidence>
<dbReference type="GO" id="GO:0005783">
    <property type="term" value="C:endoplasmic reticulum"/>
    <property type="evidence" value="ECO:0007669"/>
    <property type="project" value="TreeGrafter"/>
</dbReference>
<dbReference type="SUPFAM" id="SSF69593">
    <property type="entry name" value="Glycerol-3-phosphate (1)-acyltransferase"/>
    <property type="match status" value="1"/>
</dbReference>
<keyword evidence="4" id="KW-0444">Lipid biosynthesis</keyword>
<feature type="compositionally biased region" description="Basic and acidic residues" evidence="13">
    <location>
        <begin position="112"/>
        <end position="126"/>
    </location>
</feature>
<dbReference type="EMBL" id="AP019297">
    <property type="protein sequence ID" value="BBG94936.1"/>
    <property type="molecule type" value="Genomic_DNA"/>
</dbReference>
<evidence type="ECO:0000256" key="14">
    <source>
        <dbReference type="SAM" id="Phobius"/>
    </source>
</evidence>
<evidence type="ECO:0000256" key="1">
    <source>
        <dbReference type="ARBA" id="ARBA00004370"/>
    </source>
</evidence>
<evidence type="ECO:0000256" key="7">
    <source>
        <dbReference type="ARBA" id="ARBA00022989"/>
    </source>
</evidence>
<evidence type="ECO:0000256" key="3">
    <source>
        <dbReference type="ARBA" id="ARBA00008655"/>
    </source>
</evidence>